<dbReference type="Gene3D" id="1.20.1640.10">
    <property type="entry name" value="Multidrug efflux transporter AcrB transmembrane domain"/>
    <property type="match status" value="2"/>
</dbReference>
<dbReference type="NCBIfam" id="TIGR00915">
    <property type="entry name" value="2A0602"/>
    <property type="match status" value="1"/>
</dbReference>
<comment type="subcellular location">
    <subcellularLocation>
        <location evidence="1">Cell inner membrane</location>
        <topology evidence="1">Multi-pass membrane protein</topology>
    </subcellularLocation>
</comment>
<dbReference type="EMBL" id="FNBU01000014">
    <property type="protein sequence ID" value="SDF54809.1"/>
    <property type="molecule type" value="Genomic_DNA"/>
</dbReference>
<gene>
    <name evidence="10" type="ORF">SAMN05660235_01961</name>
</gene>
<dbReference type="Gene3D" id="3.30.2090.10">
    <property type="entry name" value="Multidrug efflux transporter AcrB TolC docking domain, DN and DC subdomains"/>
    <property type="match status" value="2"/>
</dbReference>
<feature type="transmembrane region" description="Helical" evidence="9">
    <location>
        <begin position="925"/>
        <end position="948"/>
    </location>
</feature>
<keyword evidence="8 9" id="KW-0472">Membrane</keyword>
<evidence type="ECO:0000256" key="2">
    <source>
        <dbReference type="ARBA" id="ARBA00010942"/>
    </source>
</evidence>
<evidence type="ECO:0000256" key="4">
    <source>
        <dbReference type="ARBA" id="ARBA00022475"/>
    </source>
</evidence>
<dbReference type="OrthoDB" id="8270at2"/>
<evidence type="ECO:0000256" key="8">
    <source>
        <dbReference type="ARBA" id="ARBA00023136"/>
    </source>
</evidence>
<evidence type="ECO:0000256" key="9">
    <source>
        <dbReference type="SAM" id="Phobius"/>
    </source>
</evidence>
<feature type="transmembrane region" description="Helical" evidence="9">
    <location>
        <begin position="470"/>
        <end position="497"/>
    </location>
</feature>
<dbReference type="PANTHER" id="PTHR32063">
    <property type="match status" value="1"/>
</dbReference>
<dbReference type="GO" id="GO:0042910">
    <property type="term" value="F:xenobiotic transmembrane transporter activity"/>
    <property type="evidence" value="ECO:0007669"/>
    <property type="project" value="TreeGrafter"/>
</dbReference>
<dbReference type="SUPFAM" id="SSF82866">
    <property type="entry name" value="Multidrug efflux transporter AcrB transmembrane domain"/>
    <property type="match status" value="2"/>
</dbReference>
<dbReference type="InterPro" id="IPR004764">
    <property type="entry name" value="MdtF-like"/>
</dbReference>
<dbReference type="NCBIfam" id="NF000282">
    <property type="entry name" value="RND_permease_1"/>
    <property type="match status" value="1"/>
</dbReference>
<dbReference type="RefSeq" id="WP_093690386.1">
    <property type="nucleotide sequence ID" value="NZ_FNBU01000014.1"/>
</dbReference>
<dbReference type="Proteomes" id="UP000243333">
    <property type="component" value="Unassembled WGS sequence"/>
</dbReference>
<dbReference type="FunFam" id="1.20.1640.10:FF:000001">
    <property type="entry name" value="Efflux pump membrane transporter"/>
    <property type="match status" value="1"/>
</dbReference>
<keyword evidence="5" id="KW-0997">Cell inner membrane</keyword>
<dbReference type="InterPro" id="IPR001036">
    <property type="entry name" value="Acrflvin-R"/>
</dbReference>
<name>A0A1G7M0V7_9FIRM</name>
<sequence length="1065" mass="115749">MANFFINRPIFAIVISVIITLGGLLSAFNLPVAQYPQITPPQVSVSTTYRGANAEVVDQTVAQIIEQQVNGVEDMVSMESTSTDAGTYSLVVQFELGKNADIAAVQTQNRVAQSNALLPETVQQAGLTTRKTVQDRSLIFALWSPNNTYDSTFMKNYGSIYLVEDIKRIKGVGDVMEFGADYGMRIWLQPDKMARLGITVNDVTQAIAKQNIQAAAGTIGQQPAPPGQEFQYTVRAQGRLTTKEEFEKIIIRAQSDGSLVRLGDIARVELGSNNYNFDGQANGRPAAGFAVQLTSDANALETISNVRKYLEEAAKRFPPDLEYKIVVDNTLYVRESMKEVAKTFAEALLLVLVVVFVFLQSWRAALIPMLAVPVSLIGTFSAFLVLGFSINTLTLFAMVLAIGLVVDDAIVVIEAVEHHMRYSGLSPVDATRRAMSEVSGPVIAIAFVLAAVFIPVAFFGGTVGVLYKQFALTIAVSMALSAIVALSLTPALCALLLKPYDPAAPVSWSGKFFARFNTWFENMLDRYTNNVDRAIRRTKLAVTLLVVLVILTGALYRVVPTSFVPNEDQGFFIVSLSLPEASSLNRTKEVTSRVAETIRSQPGVIETMAVSGFDLLGGGIKPNSAVIFTRLAPWDERTRPELAVDQKVRQAFALGSSIPEATVLAFNPPALPGLGMVGGFTLMLEDRAGGSLEEMDRVAKNFLAAARQRPEIGMIYTTFRADTPGYRLSVDREKAEKLGVALSDIYTALQTFLGGLQVNDFNQFGRTYKVIVQAEPQFRGDIDATNFFYLRSSNGTMVPLSTLVKAEPASAPSMLKRFNGFRAIQINGSPAPGYSSGQAITALEEVARQVLPATFSYEWAGQSREEKISGSKAPLLFSLSVIFVFLCLAALYESWRLPLSVLLSVPTGIFGAFLFQYLRHLENNIYMQIGLIMLVGLAAKNAILIVEFAKLRTDKGMDPVKAAIEAARIRLRPILMTSLAFIIGCLPLALASGAGAKARNAMGTAVVGGMSVATLLGIFLVPVLFVIIERLNQLRFTTAITAAADKLRTITSRTDTTQKDDNLQS</sequence>
<dbReference type="GO" id="GO:0009636">
    <property type="term" value="P:response to toxic substance"/>
    <property type="evidence" value="ECO:0007669"/>
    <property type="project" value="UniProtKB-ARBA"/>
</dbReference>
<dbReference type="PRINTS" id="PR00702">
    <property type="entry name" value="ACRIFLAVINRP"/>
</dbReference>
<keyword evidence="3" id="KW-0813">Transport</keyword>
<evidence type="ECO:0000256" key="6">
    <source>
        <dbReference type="ARBA" id="ARBA00022692"/>
    </source>
</evidence>
<feature type="transmembrane region" description="Helical" evidence="9">
    <location>
        <begin position="899"/>
        <end position="919"/>
    </location>
</feature>
<organism evidence="10 11">
    <name type="scientific">Sporolituus thermophilus DSM 23256</name>
    <dbReference type="NCBI Taxonomy" id="1123285"/>
    <lineage>
        <taxon>Bacteria</taxon>
        <taxon>Bacillati</taxon>
        <taxon>Bacillota</taxon>
        <taxon>Negativicutes</taxon>
        <taxon>Selenomonadales</taxon>
        <taxon>Sporomusaceae</taxon>
        <taxon>Sporolituus</taxon>
    </lineage>
</organism>
<dbReference type="SUPFAM" id="SSF82714">
    <property type="entry name" value="Multidrug efflux transporter AcrB TolC docking domain, DN and DC subdomains"/>
    <property type="match status" value="2"/>
</dbReference>
<evidence type="ECO:0000313" key="11">
    <source>
        <dbReference type="Proteomes" id="UP000243333"/>
    </source>
</evidence>
<proteinExistence type="inferred from homology"/>
<dbReference type="Gene3D" id="3.30.70.1440">
    <property type="entry name" value="Multidrug efflux transporter AcrB pore domain"/>
    <property type="match status" value="1"/>
</dbReference>
<reference evidence="11" key="1">
    <citation type="submission" date="2016-10" db="EMBL/GenBank/DDBJ databases">
        <authorList>
            <person name="Varghese N."/>
            <person name="Submissions S."/>
        </authorList>
    </citation>
    <scope>NUCLEOTIDE SEQUENCE [LARGE SCALE GENOMIC DNA]</scope>
    <source>
        <strain evidence="11">DSM 23256</strain>
    </source>
</reference>
<feature type="transmembrane region" description="Helical" evidence="9">
    <location>
        <begin position="340"/>
        <end position="359"/>
    </location>
</feature>
<comment type="similarity">
    <text evidence="2">Belongs to the resistance-nodulation-cell division (RND) (TC 2.A.6) family.</text>
</comment>
<feature type="transmembrane region" description="Helical" evidence="9">
    <location>
        <begin position="873"/>
        <end position="892"/>
    </location>
</feature>
<dbReference type="InterPro" id="IPR027463">
    <property type="entry name" value="AcrB_DN_DC_subdom"/>
</dbReference>
<keyword evidence="7 9" id="KW-1133">Transmembrane helix</keyword>
<dbReference type="Gene3D" id="3.30.70.1430">
    <property type="entry name" value="Multidrug efflux transporter AcrB pore domain"/>
    <property type="match status" value="2"/>
</dbReference>
<dbReference type="Pfam" id="PF00873">
    <property type="entry name" value="ACR_tran"/>
    <property type="match status" value="1"/>
</dbReference>
<protein>
    <submittedName>
        <fullName evidence="10">Hydrophobe/amphiphile efflux-1 (HAE1) family protein</fullName>
    </submittedName>
</protein>
<evidence type="ECO:0000256" key="5">
    <source>
        <dbReference type="ARBA" id="ARBA00022519"/>
    </source>
</evidence>
<dbReference type="Gene3D" id="3.30.70.1320">
    <property type="entry name" value="Multidrug efflux transporter AcrB pore domain like"/>
    <property type="match status" value="1"/>
</dbReference>
<feature type="transmembrane region" description="Helical" evidence="9">
    <location>
        <begin position="969"/>
        <end position="990"/>
    </location>
</feature>
<accession>A0A1G7M0V7</accession>
<keyword evidence="6 9" id="KW-0812">Transmembrane</keyword>
<dbReference type="STRING" id="1123285.SAMN05660235_01961"/>
<evidence type="ECO:0000256" key="3">
    <source>
        <dbReference type="ARBA" id="ARBA00022448"/>
    </source>
</evidence>
<keyword evidence="11" id="KW-1185">Reference proteome</keyword>
<evidence type="ECO:0000256" key="1">
    <source>
        <dbReference type="ARBA" id="ARBA00004429"/>
    </source>
</evidence>
<keyword evidence="4" id="KW-1003">Cell membrane</keyword>
<dbReference type="AlphaFoldDB" id="A0A1G7M0V7"/>
<dbReference type="PANTHER" id="PTHR32063:SF76">
    <property type="entry name" value="EFFLUX PUMP MEMBRANE TRANSPORTER"/>
    <property type="match status" value="1"/>
</dbReference>
<dbReference type="GO" id="GO:0005886">
    <property type="term" value="C:plasma membrane"/>
    <property type="evidence" value="ECO:0007669"/>
    <property type="project" value="UniProtKB-SubCell"/>
</dbReference>
<dbReference type="GO" id="GO:0015562">
    <property type="term" value="F:efflux transmembrane transporter activity"/>
    <property type="evidence" value="ECO:0007669"/>
    <property type="project" value="InterPro"/>
</dbReference>
<feature type="transmembrane region" description="Helical" evidence="9">
    <location>
        <begin position="1002"/>
        <end position="1028"/>
    </location>
</feature>
<evidence type="ECO:0000313" key="10">
    <source>
        <dbReference type="EMBL" id="SDF54809.1"/>
    </source>
</evidence>
<dbReference type="SUPFAM" id="SSF82693">
    <property type="entry name" value="Multidrug efflux transporter AcrB pore domain, PN1, PN2, PC1 and PC2 subdomains"/>
    <property type="match status" value="4"/>
</dbReference>
<feature type="transmembrane region" description="Helical" evidence="9">
    <location>
        <begin position="540"/>
        <end position="559"/>
    </location>
</feature>
<feature type="transmembrane region" description="Helical" evidence="9">
    <location>
        <begin position="438"/>
        <end position="458"/>
    </location>
</feature>
<evidence type="ECO:0000256" key="7">
    <source>
        <dbReference type="ARBA" id="ARBA00022989"/>
    </source>
</evidence>